<keyword evidence="5" id="KW-1185">Reference proteome</keyword>
<feature type="compositionally biased region" description="Low complexity" evidence="1">
    <location>
        <begin position="30"/>
        <end position="48"/>
    </location>
</feature>
<comment type="caution">
    <text evidence="4">The sequence shown here is derived from an EMBL/GenBank/DDBJ whole genome shotgun (WGS) entry which is preliminary data.</text>
</comment>
<dbReference type="InterPro" id="IPR010104">
    <property type="entry name" value="TonB_rcpt_bac"/>
</dbReference>
<dbReference type="InterPro" id="IPR012910">
    <property type="entry name" value="Plug_dom"/>
</dbReference>
<protein>
    <submittedName>
        <fullName evidence="4">TonB-dependent receptor</fullName>
    </submittedName>
</protein>
<evidence type="ECO:0000313" key="5">
    <source>
        <dbReference type="Proteomes" id="UP001197214"/>
    </source>
</evidence>
<feature type="chain" id="PRO_5047369734" evidence="2">
    <location>
        <begin position="28"/>
        <end position="1060"/>
    </location>
</feature>
<dbReference type="Pfam" id="PF07715">
    <property type="entry name" value="Plug"/>
    <property type="match status" value="1"/>
</dbReference>
<evidence type="ECO:0000256" key="1">
    <source>
        <dbReference type="SAM" id="MobiDB-lite"/>
    </source>
</evidence>
<feature type="domain" description="TonB-dependent receptor plug" evidence="3">
    <location>
        <begin position="70"/>
        <end position="181"/>
    </location>
</feature>
<evidence type="ECO:0000259" key="3">
    <source>
        <dbReference type="Pfam" id="PF07715"/>
    </source>
</evidence>
<accession>A0ABS6XP62</accession>
<dbReference type="RefSeq" id="WP_219239142.1">
    <property type="nucleotide sequence ID" value="NZ_JAHWZX010000016.1"/>
</dbReference>
<proteinExistence type="predicted"/>
<dbReference type="EMBL" id="JAHWZX010000016">
    <property type="protein sequence ID" value="MBW4332020.1"/>
    <property type="molecule type" value="Genomic_DNA"/>
</dbReference>
<keyword evidence="2" id="KW-0732">Signal</keyword>
<sequence length="1060" mass="114810">MNTRSKMLLVGASIAALSVATPGYAQQAPQTSAGSDDSQSADQTTDEQVSTDDIIVRGIRSSIESARNRKKDADVVQDSVSAEDIGALPDRSVTEAVQRIPGVSISHFQAGNDPDHFSVEGSGVVIRGLTYTRSELNGRDTFTANNGRGLSFADVPSELLAGVDVVKSASADMIEGGISGTVNLRTRVPFDAKGLLLAGTLEQNYGDFSKRSAPNISVLASDRFQTGIGEFGILGSFVRSQLRSRADGIQISNYGQRGLGADGSLLPGGDPDAVSTVYVPRGAGERSQTFNRVRYGYAGALQWRSNDGSMNLTMQFLRSDAREKTLEYTSEIATDSVASHGDSQAVPGSTLTFDDDGLFTSGALTSNTGYRDDQYNSRARTPLTGLKSSNISRYISRRLVTQDFGANFKWDINSRLDLMIDYQHVDSSVDNYDMSVRTASFQDVEIGMNGSKVPYVNFIPVQTCPTAAACPGVSFPPSYLLSPHDSYLDPYNSYYSAAMDHLEESDGNEDAAKVDLAYSIPSGWLNSIRVGYRYADRKNVARYSRYNYGSLSDVWGGGGPVWLDEGVNGDPSVAGGAPGPSEPHFFNNFFRGQANSPANEGRLFFPGSLLKDYASASAALLQIGDEWRARLVNGCPENWVPVAQRCGVVDGTSFLPGEINPVHETVNDAYVEARFGGEFANGWKLTGNAGVRYTSTRRVASGYMSFPQHTYTCPEPPAATSPFCELGADTLAAANAFANGALTPDRAKIHYDYFLPSLNMKLSVGHGLLFRFAFNKSIAPPDFGLTRDYYDVVLSTANEIIEANGAPEAVINVGNPYLKPVRANNYDLTAEYYFGKTGQLSLALFKKDLTGVVTNGTQRLSFTNNGVTFDGIVTTPVNSTETGHVKGAEFGYSQTYDFLPGILSGLGLSANFTYVDANGVQQSTLSVTDPDVAAGNVASVDTSKLPLEGLSKYTYNIQPFYQYGKLEMRAAYTWRSRYLLTTRDVIVPFAPIFAEPTGQLDASIFYDVTPRVRIGIQAVNLTDKQTRTTQVINDELLRAPRSWFVTDRRFTLSVRARFGS</sequence>
<dbReference type="PANTHER" id="PTHR40980:SF3">
    <property type="entry name" value="TONB-DEPENDENT RECEPTOR-LIKE BETA-BARREL DOMAIN-CONTAINING PROTEIN"/>
    <property type="match status" value="1"/>
</dbReference>
<reference evidence="4 5" key="1">
    <citation type="submission" date="2021-07" db="EMBL/GenBank/DDBJ databases">
        <title>Stakelama flava sp. nov., a novel endophytic bacterium isolated from branch of Kandelia candel.</title>
        <authorList>
            <person name="Tuo L."/>
        </authorList>
    </citation>
    <scope>NUCLEOTIDE SEQUENCE [LARGE SCALE GENOMIC DNA]</scope>
    <source>
        <strain evidence="4 5">CBK3Z-3</strain>
    </source>
</reference>
<feature type="signal peptide" evidence="2">
    <location>
        <begin position="1"/>
        <end position="27"/>
    </location>
</feature>
<dbReference type="NCBIfam" id="TIGR01782">
    <property type="entry name" value="TonB-Xanth-Caul"/>
    <property type="match status" value="1"/>
</dbReference>
<keyword evidence="4" id="KW-0675">Receptor</keyword>
<evidence type="ECO:0000256" key="2">
    <source>
        <dbReference type="SAM" id="SignalP"/>
    </source>
</evidence>
<organism evidence="4 5">
    <name type="scientific">Stakelama flava</name>
    <dbReference type="NCBI Taxonomy" id="2860338"/>
    <lineage>
        <taxon>Bacteria</taxon>
        <taxon>Pseudomonadati</taxon>
        <taxon>Pseudomonadota</taxon>
        <taxon>Alphaproteobacteria</taxon>
        <taxon>Sphingomonadales</taxon>
        <taxon>Sphingomonadaceae</taxon>
        <taxon>Stakelama</taxon>
    </lineage>
</organism>
<name>A0ABS6XP62_9SPHN</name>
<evidence type="ECO:0000313" key="4">
    <source>
        <dbReference type="EMBL" id="MBW4332020.1"/>
    </source>
</evidence>
<feature type="region of interest" description="Disordered" evidence="1">
    <location>
        <begin position="23"/>
        <end position="53"/>
    </location>
</feature>
<gene>
    <name evidence="4" type="ORF">KY084_14210</name>
</gene>
<dbReference type="Proteomes" id="UP001197214">
    <property type="component" value="Unassembled WGS sequence"/>
</dbReference>
<dbReference type="PANTHER" id="PTHR40980">
    <property type="entry name" value="PLUG DOMAIN-CONTAINING PROTEIN"/>
    <property type="match status" value="1"/>
</dbReference>